<name>A0AAC9QX51_EUBLI</name>
<dbReference type="PANTHER" id="PTHR24960:SF79">
    <property type="entry name" value="PHOTOSYSTEM I IRON-SULFUR CENTER"/>
    <property type="match status" value="1"/>
</dbReference>
<evidence type="ECO:0000259" key="11">
    <source>
        <dbReference type="PROSITE" id="PS51379"/>
    </source>
</evidence>
<dbReference type="EMBL" id="CP019962">
    <property type="protein sequence ID" value="ARD67344.1"/>
    <property type="molecule type" value="Genomic_DNA"/>
</dbReference>
<dbReference type="AlphaFoldDB" id="A0AAC9QX51"/>
<feature type="domain" description="4Fe-4S ferredoxin-type" evidence="11">
    <location>
        <begin position="29"/>
        <end position="58"/>
    </location>
</feature>
<dbReference type="SUPFAM" id="SSF54862">
    <property type="entry name" value="4Fe-4S ferredoxins"/>
    <property type="match status" value="1"/>
</dbReference>
<dbReference type="InterPro" id="IPR050157">
    <property type="entry name" value="PSI_iron-sulfur_center"/>
</dbReference>
<gene>
    <name evidence="12" type="ORF">B2M23_18195</name>
    <name evidence="13" type="ORF">PTZ04_07690</name>
</gene>
<evidence type="ECO:0000313" key="13">
    <source>
        <dbReference type="EMBL" id="MDE1470134.1"/>
    </source>
</evidence>
<dbReference type="EMBL" id="JAQSVD010000003">
    <property type="protein sequence ID" value="MDE1470134.1"/>
    <property type="molecule type" value="Genomic_DNA"/>
</dbReference>
<dbReference type="PRINTS" id="PR00354">
    <property type="entry name" value="7FE8SFRDOXIN"/>
</dbReference>
<keyword evidence="15" id="KW-1185">Reference proteome</keyword>
<reference evidence="12" key="1">
    <citation type="journal article" date="2015" name="Genome Announc.">
        <title>Draft Genome Sequence of Chemolithoautotrophic Acetogenic Butanol-Producing Eubacterium limosum ATCC 8486.</title>
        <authorList>
            <person name="Song Y."/>
            <person name="Cho B.K."/>
        </authorList>
    </citation>
    <scope>NUCLEOTIDE SEQUENCE</scope>
    <source>
        <strain evidence="12">ATCC 8486</strain>
    </source>
</reference>
<evidence type="ECO:0000256" key="8">
    <source>
        <dbReference type="ARBA" id="ARBA00023004"/>
    </source>
</evidence>
<reference evidence="12" key="3">
    <citation type="submission" date="2017-02" db="EMBL/GenBank/DDBJ databases">
        <title>Integrative analysis reveals regulation of autotrophic growth of syngas fermenting bacteria at the translational level.</title>
        <authorList>
            <person name="Song Y."/>
            <person name="Shin J."/>
            <person name="Jeong Y."/>
            <person name="Jin S."/>
            <person name="Kim D.R."/>
            <person name="Kim S.C."/>
            <person name="Cho S."/>
            <person name="Cho B.-K."/>
        </authorList>
    </citation>
    <scope>NUCLEOTIDE SEQUENCE</scope>
    <source>
        <strain evidence="12">ATCC 8486</strain>
    </source>
</reference>
<dbReference type="PROSITE" id="PS51379">
    <property type="entry name" value="4FE4S_FER_2"/>
    <property type="match status" value="2"/>
</dbReference>
<keyword evidence="8 10" id="KW-0408">Iron</keyword>
<evidence type="ECO:0000256" key="10">
    <source>
        <dbReference type="RuleBase" id="RU365098"/>
    </source>
</evidence>
<feature type="domain" description="4Fe-4S ferredoxin-type" evidence="11">
    <location>
        <begin position="1"/>
        <end position="28"/>
    </location>
</feature>
<keyword evidence="5 10" id="KW-0004">4Fe-4S</keyword>
<dbReference type="GO" id="GO:0051539">
    <property type="term" value="F:4 iron, 4 sulfur cluster binding"/>
    <property type="evidence" value="ECO:0007669"/>
    <property type="project" value="UniProtKB-UniRule"/>
</dbReference>
<evidence type="ECO:0000256" key="5">
    <source>
        <dbReference type="ARBA" id="ARBA00022485"/>
    </source>
</evidence>
<dbReference type="InterPro" id="IPR017896">
    <property type="entry name" value="4Fe4S_Fe-S-bd"/>
</dbReference>
<reference evidence="14" key="2">
    <citation type="journal article" date="2017" name="Sci. Rep.">
        <title>Determination of the Genome and Primary Transcriptome of Syngas Fermenting Eubacterium limosum ATCC 8486.</title>
        <authorList>
            <person name="Song Y."/>
            <person name="Shin J."/>
            <person name="Jeong Y."/>
            <person name="Jin S."/>
            <person name="Lee J.K."/>
            <person name="Kim D.R."/>
            <person name="Kim S.C."/>
            <person name="Cho S."/>
            <person name="Cho B.K."/>
        </authorList>
    </citation>
    <scope>NUCLEOTIDE SEQUENCE [LARGE SCALE GENOMIC DNA]</scope>
    <source>
        <strain evidence="14">ATCC 8486</strain>
    </source>
</reference>
<protein>
    <recommendedName>
        <fullName evidence="3 10">Ferredoxin</fullName>
    </recommendedName>
</protein>
<dbReference type="RefSeq" id="WP_081571293.1">
    <property type="nucleotide sequence ID" value="NZ_CP019962.1"/>
</dbReference>
<dbReference type="Gene3D" id="3.30.70.20">
    <property type="match status" value="1"/>
</dbReference>
<dbReference type="PANTHER" id="PTHR24960">
    <property type="entry name" value="PHOTOSYSTEM I IRON-SULFUR CENTER-RELATED"/>
    <property type="match status" value="1"/>
</dbReference>
<evidence type="ECO:0000313" key="14">
    <source>
        <dbReference type="Proteomes" id="UP000192391"/>
    </source>
</evidence>
<evidence type="ECO:0000313" key="15">
    <source>
        <dbReference type="Proteomes" id="UP001215087"/>
    </source>
</evidence>
<evidence type="ECO:0000256" key="7">
    <source>
        <dbReference type="ARBA" id="ARBA00022982"/>
    </source>
</evidence>
<organism evidence="12 14">
    <name type="scientific">Eubacterium limosum</name>
    <dbReference type="NCBI Taxonomy" id="1736"/>
    <lineage>
        <taxon>Bacteria</taxon>
        <taxon>Bacillati</taxon>
        <taxon>Bacillota</taxon>
        <taxon>Clostridia</taxon>
        <taxon>Eubacteriales</taxon>
        <taxon>Eubacteriaceae</taxon>
        <taxon>Eubacterium</taxon>
    </lineage>
</organism>
<keyword evidence="9 10" id="KW-0411">Iron-sulfur</keyword>
<dbReference type="Proteomes" id="UP001215087">
    <property type="component" value="Unassembled WGS sequence"/>
</dbReference>
<dbReference type="GO" id="GO:0009055">
    <property type="term" value="F:electron transfer activity"/>
    <property type="evidence" value="ECO:0007669"/>
    <property type="project" value="UniProtKB-UniRule"/>
</dbReference>
<reference evidence="13 15" key="4">
    <citation type="submission" date="2023-02" db="EMBL/GenBank/DDBJ databases">
        <title>Comparative genome analysis of Eubacterium limosum species.</title>
        <authorList>
            <person name="Bak J.E."/>
        </authorList>
    </citation>
    <scope>NUCLEOTIDE SEQUENCE [LARGE SCALE GENOMIC DNA]</scope>
    <source>
        <strain evidence="13 15">KGMB01548</strain>
    </source>
</reference>
<proteinExistence type="predicted"/>
<dbReference type="KEGG" id="elim:B2M23_18195"/>
<evidence type="ECO:0000256" key="3">
    <source>
        <dbReference type="ARBA" id="ARBA00013529"/>
    </source>
</evidence>
<dbReference type="Pfam" id="PF12838">
    <property type="entry name" value="Fer4_7"/>
    <property type="match status" value="1"/>
</dbReference>
<comment type="cofactor">
    <cofactor evidence="1 10">
        <name>[4Fe-4S] cluster</name>
        <dbReference type="ChEBI" id="CHEBI:49883"/>
    </cofactor>
</comment>
<sequence>MAYIISGECIACGGCVTECPVEAISKGDDRYVINTDECVDCGVCEETCPTGAIISELEASSR</sequence>
<evidence type="ECO:0000256" key="2">
    <source>
        <dbReference type="ARBA" id="ARBA00003532"/>
    </source>
</evidence>
<evidence type="ECO:0000313" key="12">
    <source>
        <dbReference type="EMBL" id="ARD67344.1"/>
    </source>
</evidence>
<accession>A0AAC9QX51</accession>
<evidence type="ECO:0000256" key="6">
    <source>
        <dbReference type="ARBA" id="ARBA00022723"/>
    </source>
</evidence>
<dbReference type="GO" id="GO:0046872">
    <property type="term" value="F:metal ion binding"/>
    <property type="evidence" value="ECO:0007669"/>
    <property type="project" value="UniProtKB-UniRule"/>
</dbReference>
<dbReference type="PROSITE" id="PS00198">
    <property type="entry name" value="4FE4S_FER_1"/>
    <property type="match status" value="1"/>
</dbReference>
<keyword evidence="6 10" id="KW-0479">Metal-binding</keyword>
<comment type="function">
    <text evidence="2 10">Ferredoxins are iron-sulfur proteins that transfer electrons in a wide variety of metabolic reactions.</text>
</comment>
<dbReference type="InterPro" id="IPR017900">
    <property type="entry name" value="4Fe4S_Fe_S_CS"/>
</dbReference>
<dbReference type="InterPro" id="IPR000813">
    <property type="entry name" value="7Fe_ferredoxin"/>
</dbReference>
<dbReference type="Proteomes" id="UP000192391">
    <property type="component" value="Chromosome"/>
</dbReference>
<keyword evidence="7 10" id="KW-0249">Electron transport</keyword>
<evidence type="ECO:0000256" key="9">
    <source>
        <dbReference type="ARBA" id="ARBA00023014"/>
    </source>
</evidence>
<keyword evidence="4 10" id="KW-0813">Transport</keyword>
<evidence type="ECO:0000256" key="4">
    <source>
        <dbReference type="ARBA" id="ARBA00022448"/>
    </source>
</evidence>
<evidence type="ECO:0000256" key="1">
    <source>
        <dbReference type="ARBA" id="ARBA00001966"/>
    </source>
</evidence>